<dbReference type="PANTHER" id="PTHR42678:SF34">
    <property type="entry name" value="OS04G0183300 PROTEIN"/>
    <property type="match status" value="1"/>
</dbReference>
<dbReference type="PANTHER" id="PTHR42678">
    <property type="entry name" value="AMIDASE"/>
    <property type="match status" value="1"/>
</dbReference>
<accession>A0A9N9LGR0</accession>
<dbReference type="AlphaFoldDB" id="A0A9N9LGR0"/>
<dbReference type="Proteomes" id="UP000701801">
    <property type="component" value="Unassembled WGS sequence"/>
</dbReference>
<dbReference type="Gene3D" id="3.90.1300.10">
    <property type="entry name" value="Amidase signature (AS) domain"/>
    <property type="match status" value="1"/>
</dbReference>
<sequence length="313" mass="33167">MSLSNSSVRDLIAGLQAQRFTSFELVQGYLARIEQANPTVRAVNAVTPNILDVAKLYDSERESGLLRGSLHGIPILVKDFEATVIKKLRDAGAIILGKASCSEWVNFRSPEKSISGWSVVGGQGIGIYAIDQSALGSSSGSAIASSLGLAAVALGTETSGSISSPARASGIVGLKPTVVLTSRHGVYCVTEWEDSVGVLGKTVLDAAAVLTAMAGIDELDVFTSADPRDEGQTLALRPTDGTDFTVNCQKNSLRGLRIAVQVPITRPCIEQPEVVNTQFNEALKKLEALGATVVDNVEFTMWSPRYSDIKRAE</sequence>
<comment type="caution">
    <text evidence="2">The sequence shown here is derived from an EMBL/GenBank/DDBJ whole genome shotgun (WGS) entry which is preliminary data.</text>
</comment>
<evidence type="ECO:0000313" key="2">
    <source>
        <dbReference type="EMBL" id="CAG8973733.1"/>
    </source>
</evidence>
<evidence type="ECO:0000313" key="3">
    <source>
        <dbReference type="Proteomes" id="UP000701801"/>
    </source>
</evidence>
<gene>
    <name evidence="2" type="ORF">HYALB_00007681</name>
</gene>
<dbReference type="OrthoDB" id="566138at2759"/>
<dbReference type="InterPro" id="IPR023631">
    <property type="entry name" value="Amidase_dom"/>
</dbReference>
<feature type="domain" description="Amidase" evidence="1">
    <location>
        <begin position="24"/>
        <end position="79"/>
    </location>
</feature>
<dbReference type="SUPFAM" id="SSF75304">
    <property type="entry name" value="Amidase signature (AS) enzymes"/>
    <property type="match status" value="1"/>
</dbReference>
<name>A0A9N9LGR0_9HELO</name>
<proteinExistence type="predicted"/>
<organism evidence="2 3">
    <name type="scientific">Hymenoscyphus albidus</name>
    <dbReference type="NCBI Taxonomy" id="595503"/>
    <lineage>
        <taxon>Eukaryota</taxon>
        <taxon>Fungi</taxon>
        <taxon>Dikarya</taxon>
        <taxon>Ascomycota</taxon>
        <taxon>Pezizomycotina</taxon>
        <taxon>Leotiomycetes</taxon>
        <taxon>Helotiales</taxon>
        <taxon>Helotiaceae</taxon>
        <taxon>Hymenoscyphus</taxon>
    </lineage>
</organism>
<dbReference type="InterPro" id="IPR036928">
    <property type="entry name" value="AS_sf"/>
</dbReference>
<reference evidence="2" key="1">
    <citation type="submission" date="2021-07" db="EMBL/GenBank/DDBJ databases">
        <authorList>
            <person name="Durling M."/>
        </authorList>
    </citation>
    <scope>NUCLEOTIDE SEQUENCE</scope>
</reference>
<protein>
    <recommendedName>
        <fullName evidence="1">Amidase domain-containing protein</fullName>
    </recommendedName>
</protein>
<evidence type="ECO:0000259" key="1">
    <source>
        <dbReference type="Pfam" id="PF01425"/>
    </source>
</evidence>
<feature type="domain" description="Amidase" evidence="1">
    <location>
        <begin position="80"/>
        <end position="295"/>
    </location>
</feature>
<dbReference type="Pfam" id="PF01425">
    <property type="entry name" value="Amidase"/>
    <property type="match status" value="2"/>
</dbReference>
<keyword evidence="3" id="KW-1185">Reference proteome</keyword>
<dbReference type="EMBL" id="CAJVRM010000079">
    <property type="protein sequence ID" value="CAG8973733.1"/>
    <property type="molecule type" value="Genomic_DNA"/>
</dbReference>